<evidence type="ECO:0000313" key="3">
    <source>
        <dbReference type="EMBL" id="PSL19497.1"/>
    </source>
</evidence>
<comment type="caution">
    <text evidence="1">Lacks conserved residue(s) required for the propagation of feature annotation.</text>
</comment>
<dbReference type="PROSITE" id="PS50110">
    <property type="entry name" value="RESPONSE_REGULATORY"/>
    <property type="match status" value="1"/>
</dbReference>
<gene>
    <name evidence="3" type="ORF">CLV60_12615</name>
</gene>
<evidence type="ECO:0000256" key="1">
    <source>
        <dbReference type="PROSITE-ProRule" id="PRU00169"/>
    </source>
</evidence>
<evidence type="ECO:0000259" key="2">
    <source>
        <dbReference type="PROSITE" id="PS50110"/>
    </source>
</evidence>
<reference evidence="3 4" key="1">
    <citation type="submission" date="2018-03" db="EMBL/GenBank/DDBJ databases">
        <title>Genomic Encyclopedia of Archaeal and Bacterial Type Strains, Phase II (KMG-II): from individual species to whole genera.</title>
        <authorList>
            <person name="Goeker M."/>
        </authorList>
    </citation>
    <scope>NUCLEOTIDE SEQUENCE [LARGE SCALE GENOMIC DNA]</scope>
    <source>
        <strain evidence="3 4">DSM 29057</strain>
    </source>
</reference>
<dbReference type="Proteomes" id="UP000241964">
    <property type="component" value="Unassembled WGS sequence"/>
</dbReference>
<keyword evidence="4" id="KW-1185">Reference proteome</keyword>
<sequence>MIIDLVDSHPIFLNMLEKLLKQASTDFNVRIFGSLSTPDILIPKKCADLMILGVNAAPGSNEQQEYTNFRKQCPATKVIIYYENADSAAVYVDKGVEALISKTKDLAELIKCVRTVLGISLPQDI</sequence>
<organism evidence="3 4">
    <name type="scientific">Dyadobacter jiangsuensis</name>
    <dbReference type="NCBI Taxonomy" id="1591085"/>
    <lineage>
        <taxon>Bacteria</taxon>
        <taxon>Pseudomonadati</taxon>
        <taxon>Bacteroidota</taxon>
        <taxon>Cytophagia</taxon>
        <taxon>Cytophagales</taxon>
        <taxon>Spirosomataceae</taxon>
        <taxon>Dyadobacter</taxon>
    </lineage>
</organism>
<feature type="domain" description="Response regulatory" evidence="2">
    <location>
        <begin position="2"/>
        <end position="117"/>
    </location>
</feature>
<protein>
    <recommendedName>
        <fullName evidence="2">Response regulatory domain-containing protein</fullName>
    </recommendedName>
</protein>
<dbReference type="InterPro" id="IPR011006">
    <property type="entry name" value="CheY-like_superfamily"/>
</dbReference>
<dbReference type="SUPFAM" id="SSF52172">
    <property type="entry name" value="CheY-like"/>
    <property type="match status" value="1"/>
</dbReference>
<evidence type="ECO:0000313" key="4">
    <source>
        <dbReference type="Proteomes" id="UP000241964"/>
    </source>
</evidence>
<dbReference type="AlphaFoldDB" id="A0A2P8FCR1"/>
<dbReference type="RefSeq" id="WP_106599512.1">
    <property type="nucleotide sequence ID" value="NZ_PYAS01000026.1"/>
</dbReference>
<dbReference type="Gene3D" id="3.40.50.2300">
    <property type="match status" value="1"/>
</dbReference>
<dbReference type="GO" id="GO:0000160">
    <property type="term" value="P:phosphorelay signal transduction system"/>
    <property type="evidence" value="ECO:0007669"/>
    <property type="project" value="InterPro"/>
</dbReference>
<accession>A0A2P8FCR1</accession>
<dbReference type="InterPro" id="IPR001789">
    <property type="entry name" value="Sig_transdc_resp-reg_receiver"/>
</dbReference>
<proteinExistence type="predicted"/>
<name>A0A2P8FCR1_9BACT</name>
<dbReference type="EMBL" id="PYAS01000026">
    <property type="protein sequence ID" value="PSL19497.1"/>
    <property type="molecule type" value="Genomic_DNA"/>
</dbReference>
<comment type="caution">
    <text evidence="3">The sequence shown here is derived from an EMBL/GenBank/DDBJ whole genome shotgun (WGS) entry which is preliminary data.</text>
</comment>